<dbReference type="EMBL" id="KV425884">
    <property type="protein sequence ID" value="KZW03252.1"/>
    <property type="molecule type" value="Genomic_DNA"/>
</dbReference>
<dbReference type="AlphaFoldDB" id="A0A165Q8S5"/>
<dbReference type="Gene3D" id="3.30.710.10">
    <property type="entry name" value="Potassium Channel Kv1.1, Chain A"/>
    <property type="match status" value="1"/>
</dbReference>
<dbReference type="SUPFAM" id="SSF54695">
    <property type="entry name" value="POZ domain"/>
    <property type="match status" value="1"/>
</dbReference>
<evidence type="ECO:0000313" key="2">
    <source>
        <dbReference type="EMBL" id="KZW03252.1"/>
    </source>
</evidence>
<keyword evidence="3" id="KW-1185">Reference proteome</keyword>
<dbReference type="PROSITE" id="PS50097">
    <property type="entry name" value="BTB"/>
    <property type="match status" value="1"/>
</dbReference>
<feature type="domain" description="BTB" evidence="1">
    <location>
        <begin position="19"/>
        <end position="91"/>
    </location>
</feature>
<evidence type="ECO:0000313" key="3">
    <source>
        <dbReference type="Proteomes" id="UP000077266"/>
    </source>
</evidence>
<accession>A0A165Q8S5</accession>
<dbReference type="InParanoid" id="A0A165Q8S5"/>
<evidence type="ECO:0000259" key="1">
    <source>
        <dbReference type="PROSITE" id="PS50097"/>
    </source>
</evidence>
<dbReference type="InterPro" id="IPR011333">
    <property type="entry name" value="SKP1/BTB/POZ_sf"/>
</dbReference>
<organism evidence="2 3">
    <name type="scientific">Exidia glandulosa HHB12029</name>
    <dbReference type="NCBI Taxonomy" id="1314781"/>
    <lineage>
        <taxon>Eukaryota</taxon>
        <taxon>Fungi</taxon>
        <taxon>Dikarya</taxon>
        <taxon>Basidiomycota</taxon>
        <taxon>Agaricomycotina</taxon>
        <taxon>Agaricomycetes</taxon>
        <taxon>Auriculariales</taxon>
        <taxon>Exidiaceae</taxon>
        <taxon>Exidia</taxon>
    </lineage>
</organism>
<proteinExistence type="predicted"/>
<dbReference type="SMART" id="SM00225">
    <property type="entry name" value="BTB"/>
    <property type="match status" value="1"/>
</dbReference>
<name>A0A165Q8S5_EXIGL</name>
<dbReference type="STRING" id="1314781.A0A165Q8S5"/>
<reference evidence="2 3" key="1">
    <citation type="journal article" date="2016" name="Mol. Biol. Evol.">
        <title>Comparative Genomics of Early-Diverging Mushroom-Forming Fungi Provides Insights into the Origins of Lignocellulose Decay Capabilities.</title>
        <authorList>
            <person name="Nagy L.G."/>
            <person name="Riley R."/>
            <person name="Tritt A."/>
            <person name="Adam C."/>
            <person name="Daum C."/>
            <person name="Floudas D."/>
            <person name="Sun H."/>
            <person name="Yadav J.S."/>
            <person name="Pangilinan J."/>
            <person name="Larsson K.H."/>
            <person name="Matsuura K."/>
            <person name="Barry K."/>
            <person name="Labutti K."/>
            <person name="Kuo R."/>
            <person name="Ohm R.A."/>
            <person name="Bhattacharya S.S."/>
            <person name="Shirouzu T."/>
            <person name="Yoshinaga Y."/>
            <person name="Martin F.M."/>
            <person name="Grigoriev I.V."/>
            <person name="Hibbett D.S."/>
        </authorList>
    </citation>
    <scope>NUCLEOTIDE SEQUENCE [LARGE SCALE GENOMIC DNA]</scope>
    <source>
        <strain evidence="2 3">HHB12029</strain>
    </source>
</reference>
<gene>
    <name evidence="2" type="ORF">EXIGLDRAFT_828616</name>
</gene>
<dbReference type="InterPro" id="IPR000210">
    <property type="entry name" value="BTB/POZ_dom"/>
</dbReference>
<dbReference type="OrthoDB" id="3357985at2759"/>
<dbReference type="Proteomes" id="UP000077266">
    <property type="component" value="Unassembled WGS sequence"/>
</dbReference>
<sequence length="289" mass="32160">MQAAVSSPVAYHPDFEGEDDVVLVTSDSVRFRISSAVLRHASGFFHTMFDNPQPDNEIPSKEPNVRSLDEDARTMAILLKVASGLRVEFLKTFGDIVVGEMERIAFAADKYDMSAALDVIELAMYTPTAMAHPLHRNAMATRYGWHDVSAEAALDALDLELTFQDIQSMDMAHFNRLLRLRHRRVAAFATALNNRDGQLAGGNRGTCYKCQLELERPTVWENMKRYLLFELASKPSGSSISFDDSCCVAASSVSRWVSSLRLEAHEEASGGCDCFASQRSRLMTLVPDR</sequence>
<protein>
    <recommendedName>
        <fullName evidence="1">BTB domain-containing protein</fullName>
    </recommendedName>
</protein>
<dbReference type="Pfam" id="PF00651">
    <property type="entry name" value="BTB"/>
    <property type="match status" value="1"/>
</dbReference>